<dbReference type="RefSeq" id="WP_346756295.1">
    <property type="nucleotide sequence ID" value="NZ_JAUJEB010000001.1"/>
</dbReference>
<feature type="transmembrane region" description="Helical" evidence="1">
    <location>
        <begin position="7"/>
        <end position="27"/>
    </location>
</feature>
<evidence type="ECO:0000256" key="1">
    <source>
        <dbReference type="SAM" id="Phobius"/>
    </source>
</evidence>
<gene>
    <name evidence="2" type="ORF">QQ020_02825</name>
</gene>
<keyword evidence="1" id="KW-0812">Transmembrane</keyword>
<dbReference type="Proteomes" id="UP001172083">
    <property type="component" value="Unassembled WGS sequence"/>
</dbReference>
<organism evidence="2 3">
    <name type="scientific">Agaribacillus aureus</name>
    <dbReference type="NCBI Taxonomy" id="3051825"/>
    <lineage>
        <taxon>Bacteria</taxon>
        <taxon>Pseudomonadati</taxon>
        <taxon>Bacteroidota</taxon>
        <taxon>Cytophagia</taxon>
        <taxon>Cytophagales</taxon>
        <taxon>Splendidivirgaceae</taxon>
        <taxon>Agaribacillus</taxon>
    </lineage>
</organism>
<accession>A0ABT8KZU1</accession>
<feature type="transmembrane region" description="Helical" evidence="1">
    <location>
        <begin position="33"/>
        <end position="52"/>
    </location>
</feature>
<reference evidence="2" key="1">
    <citation type="submission" date="2023-06" db="EMBL/GenBank/DDBJ databases">
        <title>Genomic of Agaribacillus aureum.</title>
        <authorList>
            <person name="Wang G."/>
        </authorList>
    </citation>
    <scope>NUCLEOTIDE SEQUENCE</scope>
    <source>
        <strain evidence="2">BMA12</strain>
    </source>
</reference>
<keyword evidence="1" id="KW-0472">Membrane</keyword>
<proteinExistence type="predicted"/>
<comment type="caution">
    <text evidence="2">The sequence shown here is derived from an EMBL/GenBank/DDBJ whole genome shotgun (WGS) entry which is preliminary data.</text>
</comment>
<protein>
    <submittedName>
        <fullName evidence="2">Uncharacterized protein</fullName>
    </submittedName>
</protein>
<evidence type="ECO:0000313" key="3">
    <source>
        <dbReference type="Proteomes" id="UP001172083"/>
    </source>
</evidence>
<keyword evidence="1" id="KW-1133">Transmembrane helix</keyword>
<dbReference type="EMBL" id="JAUJEB010000001">
    <property type="protein sequence ID" value="MDN5210958.1"/>
    <property type="molecule type" value="Genomic_DNA"/>
</dbReference>
<evidence type="ECO:0000313" key="2">
    <source>
        <dbReference type="EMBL" id="MDN5210958.1"/>
    </source>
</evidence>
<keyword evidence="3" id="KW-1185">Reference proteome</keyword>
<name>A0ABT8KZU1_9BACT</name>
<sequence>MSRARYFLIILGTIIVTALIIVLIRRPELLQDFWLWIVGFAGIIAAPIKNLYDIIREKLNGKLLGEAKNNSSEKVAALKNRVSTLESALKRKEDFYTPEVEKLDPRGYDLDDNMETLRKNFFEVEEDLAATLSEQPDKEEILTFIKSLTRKERRRLIRDGKLPGE</sequence>